<evidence type="ECO:0000259" key="4">
    <source>
        <dbReference type="Pfam" id="PF16845"/>
    </source>
</evidence>
<evidence type="ECO:0000313" key="5">
    <source>
        <dbReference type="EMBL" id="MED6189794.1"/>
    </source>
</evidence>
<keyword evidence="1" id="KW-0646">Protease inhibitor</keyword>
<evidence type="ECO:0000256" key="2">
    <source>
        <dbReference type="ARBA" id="ARBA00022704"/>
    </source>
</evidence>
<dbReference type="PANTHER" id="PTHR47116">
    <property type="entry name" value="PHLOEM FILAMENT PROTEIN"/>
    <property type="match status" value="1"/>
</dbReference>
<evidence type="ECO:0000256" key="3">
    <source>
        <dbReference type="SAM" id="SignalP"/>
    </source>
</evidence>
<feature type="chain" id="PRO_5045648101" description="Cystatin domain-containing protein" evidence="3">
    <location>
        <begin position="27"/>
        <end position="126"/>
    </location>
</feature>
<accession>A0ABU6WWT8</accession>
<dbReference type="Pfam" id="PF16845">
    <property type="entry name" value="SQAPI"/>
    <property type="match status" value="1"/>
</dbReference>
<sequence length="126" mass="14014">MTMRSSYLIMLLLVLFLLCFAPPYRASRQGSSSASLMSLTIPLSLDVNDPGAIELANFAVTEHNKRSNENLKLAEILSCKGYGYALGNLYFIKLLAINGTQTNKYGAQVHEFLLPTSFSLESFQLW</sequence>
<feature type="signal peptide" evidence="3">
    <location>
        <begin position="1"/>
        <end position="26"/>
    </location>
</feature>
<reference evidence="5 6" key="1">
    <citation type="journal article" date="2023" name="Plants (Basel)">
        <title>Bridging the Gap: Combining Genomics and Transcriptomics Approaches to Understand Stylosanthes scabra, an Orphan Legume from the Brazilian Caatinga.</title>
        <authorList>
            <person name="Ferreira-Neto J.R.C."/>
            <person name="da Silva M.D."/>
            <person name="Binneck E."/>
            <person name="de Melo N.F."/>
            <person name="da Silva R.H."/>
            <person name="de Melo A.L.T.M."/>
            <person name="Pandolfi V."/>
            <person name="Bustamante F.O."/>
            <person name="Brasileiro-Vidal A.C."/>
            <person name="Benko-Iseppon A.M."/>
        </authorList>
    </citation>
    <scope>NUCLEOTIDE SEQUENCE [LARGE SCALE GENOMIC DNA]</scope>
    <source>
        <tissue evidence="5">Leaves</tissue>
    </source>
</reference>
<proteinExistence type="predicted"/>
<dbReference type="Gene3D" id="3.10.450.10">
    <property type="match status" value="1"/>
</dbReference>
<protein>
    <recommendedName>
        <fullName evidence="4">Cystatin domain-containing protein</fullName>
    </recommendedName>
</protein>
<dbReference type="InterPro" id="IPR000010">
    <property type="entry name" value="Cystatin_dom"/>
</dbReference>
<dbReference type="Proteomes" id="UP001341840">
    <property type="component" value="Unassembled WGS sequence"/>
</dbReference>
<dbReference type="SUPFAM" id="SSF54403">
    <property type="entry name" value="Cystatin/monellin"/>
    <property type="match status" value="1"/>
</dbReference>
<keyword evidence="3" id="KW-0732">Signal</keyword>
<keyword evidence="6" id="KW-1185">Reference proteome</keyword>
<organism evidence="5 6">
    <name type="scientific">Stylosanthes scabra</name>
    <dbReference type="NCBI Taxonomy" id="79078"/>
    <lineage>
        <taxon>Eukaryota</taxon>
        <taxon>Viridiplantae</taxon>
        <taxon>Streptophyta</taxon>
        <taxon>Embryophyta</taxon>
        <taxon>Tracheophyta</taxon>
        <taxon>Spermatophyta</taxon>
        <taxon>Magnoliopsida</taxon>
        <taxon>eudicotyledons</taxon>
        <taxon>Gunneridae</taxon>
        <taxon>Pentapetalae</taxon>
        <taxon>rosids</taxon>
        <taxon>fabids</taxon>
        <taxon>Fabales</taxon>
        <taxon>Fabaceae</taxon>
        <taxon>Papilionoideae</taxon>
        <taxon>50 kb inversion clade</taxon>
        <taxon>dalbergioids sensu lato</taxon>
        <taxon>Dalbergieae</taxon>
        <taxon>Pterocarpus clade</taxon>
        <taxon>Stylosanthes</taxon>
    </lineage>
</organism>
<keyword evidence="2" id="KW-0789">Thiol protease inhibitor</keyword>
<evidence type="ECO:0000313" key="6">
    <source>
        <dbReference type="Proteomes" id="UP001341840"/>
    </source>
</evidence>
<dbReference type="InterPro" id="IPR046350">
    <property type="entry name" value="Cystatin_sf"/>
</dbReference>
<feature type="domain" description="Cystatin" evidence="4">
    <location>
        <begin position="46"/>
        <end position="124"/>
    </location>
</feature>
<evidence type="ECO:0000256" key="1">
    <source>
        <dbReference type="ARBA" id="ARBA00022690"/>
    </source>
</evidence>
<dbReference type="CDD" id="cd00042">
    <property type="entry name" value="CY"/>
    <property type="match status" value="1"/>
</dbReference>
<dbReference type="EMBL" id="JASCZI010183910">
    <property type="protein sequence ID" value="MED6189794.1"/>
    <property type="molecule type" value="Genomic_DNA"/>
</dbReference>
<dbReference type="InterPro" id="IPR027214">
    <property type="entry name" value="Cystatin"/>
</dbReference>
<name>A0ABU6WWT8_9FABA</name>
<comment type="caution">
    <text evidence="5">The sequence shown here is derived from an EMBL/GenBank/DDBJ whole genome shotgun (WGS) entry which is preliminary data.</text>
</comment>
<gene>
    <name evidence="5" type="ORF">PIB30_099487</name>
</gene>